<keyword evidence="3" id="KW-1185">Reference proteome</keyword>
<feature type="region of interest" description="Disordered" evidence="1">
    <location>
        <begin position="364"/>
        <end position="491"/>
    </location>
</feature>
<dbReference type="Proteomes" id="UP000054266">
    <property type="component" value="Unassembled WGS sequence"/>
</dbReference>
<organism evidence="2 3">
    <name type="scientific">Phialophora macrospora</name>
    <dbReference type="NCBI Taxonomy" id="1851006"/>
    <lineage>
        <taxon>Eukaryota</taxon>
        <taxon>Fungi</taxon>
        <taxon>Dikarya</taxon>
        <taxon>Ascomycota</taxon>
        <taxon>Pezizomycotina</taxon>
        <taxon>Eurotiomycetes</taxon>
        <taxon>Chaetothyriomycetidae</taxon>
        <taxon>Chaetothyriales</taxon>
        <taxon>Herpotrichiellaceae</taxon>
        <taxon>Phialophora</taxon>
    </lineage>
</organism>
<reference evidence="2 3" key="1">
    <citation type="submission" date="2015-01" db="EMBL/GenBank/DDBJ databases">
        <title>The Genome Sequence of Capronia semiimmersa CBS27337.</title>
        <authorList>
            <consortium name="The Broad Institute Genomics Platform"/>
            <person name="Cuomo C."/>
            <person name="de Hoog S."/>
            <person name="Gorbushina A."/>
            <person name="Stielow B."/>
            <person name="Teixiera M."/>
            <person name="Abouelleil A."/>
            <person name="Chapman S.B."/>
            <person name="Priest M."/>
            <person name="Young S.K."/>
            <person name="Wortman J."/>
            <person name="Nusbaum C."/>
            <person name="Birren B."/>
        </authorList>
    </citation>
    <scope>NUCLEOTIDE SEQUENCE [LARGE SCALE GENOMIC DNA]</scope>
    <source>
        <strain evidence="2 3">CBS 27337</strain>
    </source>
</reference>
<name>A0A0D2G5E3_9EURO</name>
<feature type="compositionally biased region" description="Polar residues" evidence="1">
    <location>
        <begin position="456"/>
        <end position="474"/>
    </location>
</feature>
<feature type="region of interest" description="Disordered" evidence="1">
    <location>
        <begin position="48"/>
        <end position="86"/>
    </location>
</feature>
<feature type="region of interest" description="Disordered" evidence="1">
    <location>
        <begin position="126"/>
        <end position="309"/>
    </location>
</feature>
<feature type="compositionally biased region" description="Polar residues" evidence="1">
    <location>
        <begin position="188"/>
        <end position="200"/>
    </location>
</feature>
<dbReference type="STRING" id="5601.A0A0D2G5E3"/>
<feature type="compositionally biased region" description="Polar residues" evidence="1">
    <location>
        <begin position="285"/>
        <end position="303"/>
    </location>
</feature>
<feature type="compositionally biased region" description="Low complexity" evidence="1">
    <location>
        <begin position="230"/>
        <end position="242"/>
    </location>
</feature>
<evidence type="ECO:0000313" key="2">
    <source>
        <dbReference type="EMBL" id="KIW67239.1"/>
    </source>
</evidence>
<gene>
    <name evidence="2" type="ORF">PV04_06504</name>
</gene>
<feature type="compositionally biased region" description="Low complexity" evidence="1">
    <location>
        <begin position="153"/>
        <end position="177"/>
    </location>
</feature>
<dbReference type="HOGENOM" id="CLU_562617_0_0_1"/>
<dbReference type="EMBL" id="KN846959">
    <property type="protein sequence ID" value="KIW67239.1"/>
    <property type="molecule type" value="Genomic_DNA"/>
</dbReference>
<evidence type="ECO:0000313" key="3">
    <source>
        <dbReference type="Proteomes" id="UP000054266"/>
    </source>
</evidence>
<dbReference type="AlphaFoldDB" id="A0A0D2G5E3"/>
<accession>A0A0D2G5E3</accession>
<feature type="compositionally biased region" description="Polar residues" evidence="1">
    <location>
        <begin position="434"/>
        <end position="444"/>
    </location>
</feature>
<feature type="compositionally biased region" description="Polar residues" evidence="1">
    <location>
        <begin position="65"/>
        <end position="78"/>
    </location>
</feature>
<feature type="compositionally biased region" description="Basic and acidic residues" evidence="1">
    <location>
        <begin position="254"/>
        <end position="273"/>
    </location>
</feature>
<proteinExistence type="predicted"/>
<protein>
    <submittedName>
        <fullName evidence="2">Uncharacterized protein</fullName>
    </submittedName>
</protein>
<sequence>MWWKVATSWLAVLAGTAFVIRFYSPSLFNKLTGHIFARAQTPLVAAEPSPAKRQKTKRTLASRVDASNSGISTPTLSASEGKVNKKRKLISPPVENTVVARTNAGQSVTLPRDEDDEMSNREFAQQLARAQAGTKLEPANAPGPSKKERRAAAKANQAKQNGLTASGRSTETSSTTGRDGDDDLSPIGSPSTGAVSTAPTSRAGDVSDMLEAPTAKPGVLRLTDVKDSGSKPPSKSSQSFQPALTKKQRQRQARAAEQKSLRAESDRLHEQKKQAQLRTARMAEGTSNQTKANSFTSTQNAWQSGKPAAEKLVENSHTDEVVPLLDTFEKPEVPTFTVQGAVTTEPLSDVTNAVPVPTNVNAVRKEFGGDKTNALAASDREKVSRPGLGSRSSWADQVNEEEQDNWANELAQEEKWESVTSKKGKRKGKKENGDTSSETSSSFTRPLPNGRPTVHADQTNGVKKLATETSNRFQTMEAVTDPAFKDAEWEA</sequence>
<evidence type="ECO:0000256" key="1">
    <source>
        <dbReference type="SAM" id="MobiDB-lite"/>
    </source>
</evidence>